<dbReference type="Gene3D" id="3.40.50.1220">
    <property type="entry name" value="TPP-binding domain"/>
    <property type="match status" value="1"/>
</dbReference>
<reference evidence="5 6" key="1">
    <citation type="submission" date="2024-01" db="EMBL/GenBank/DDBJ databases">
        <title>novel species in genus Adlercreutzia.</title>
        <authorList>
            <person name="Liu X."/>
        </authorList>
    </citation>
    <scope>NUCLEOTIDE SEQUENCE [LARGE SCALE GENOMIC DNA]</scope>
    <source>
        <strain evidence="5 6">R7</strain>
    </source>
</reference>
<evidence type="ECO:0000313" key="5">
    <source>
        <dbReference type="EMBL" id="MEC4176890.1"/>
    </source>
</evidence>
<comment type="similarity">
    <text evidence="1">Belongs to the ETF alpha-subunit/FixB family.</text>
</comment>
<evidence type="ECO:0000313" key="6">
    <source>
        <dbReference type="Proteomes" id="UP001349994"/>
    </source>
</evidence>
<organism evidence="5 6">
    <name type="scientific">Adlercreutzia wanghongyangiae</name>
    <dbReference type="NCBI Taxonomy" id="3111451"/>
    <lineage>
        <taxon>Bacteria</taxon>
        <taxon>Bacillati</taxon>
        <taxon>Actinomycetota</taxon>
        <taxon>Coriobacteriia</taxon>
        <taxon>Eggerthellales</taxon>
        <taxon>Eggerthellaceae</taxon>
        <taxon>Adlercreutzia</taxon>
    </lineage>
</organism>
<evidence type="ECO:0000259" key="4">
    <source>
        <dbReference type="SMART" id="SM00893"/>
    </source>
</evidence>
<dbReference type="SUPFAM" id="SSF52467">
    <property type="entry name" value="DHS-like NAD/FAD-binding domain"/>
    <property type="match status" value="1"/>
</dbReference>
<dbReference type="PANTHER" id="PTHR43153:SF1">
    <property type="entry name" value="ELECTRON TRANSFER FLAVOPROTEIN SUBUNIT ALPHA, MITOCHONDRIAL"/>
    <property type="match status" value="1"/>
</dbReference>
<protein>
    <submittedName>
        <fullName evidence="5">Electron transfer flavoprotein subunit alpha/FixB family protein</fullName>
    </submittedName>
</protein>
<dbReference type="InterPro" id="IPR001308">
    <property type="entry name" value="ETF_a/FixB"/>
</dbReference>
<dbReference type="RefSeq" id="WP_338211457.1">
    <property type="nucleotide sequence ID" value="NZ_JAYMFF010000024.1"/>
</dbReference>
<name>A0ABU6IKG4_9ACTN</name>
<dbReference type="PIRSF" id="PIRSF000089">
    <property type="entry name" value="Electra_flavoP_a"/>
    <property type="match status" value="1"/>
</dbReference>
<dbReference type="PANTHER" id="PTHR43153">
    <property type="entry name" value="ELECTRON TRANSFER FLAVOPROTEIN ALPHA"/>
    <property type="match status" value="1"/>
</dbReference>
<dbReference type="InterPro" id="IPR029035">
    <property type="entry name" value="DHS-like_NAD/FAD-binding_dom"/>
</dbReference>
<evidence type="ECO:0000256" key="1">
    <source>
        <dbReference type="ARBA" id="ARBA00005817"/>
    </source>
</evidence>
<dbReference type="Pfam" id="PF00766">
    <property type="entry name" value="ETF_alpha"/>
    <property type="match status" value="1"/>
</dbReference>
<comment type="caution">
    <text evidence="5">The sequence shown here is derived from an EMBL/GenBank/DDBJ whole genome shotgun (WGS) entry which is preliminary data.</text>
</comment>
<dbReference type="SUPFAM" id="SSF52402">
    <property type="entry name" value="Adenine nucleotide alpha hydrolases-like"/>
    <property type="match status" value="1"/>
</dbReference>
<comment type="function">
    <text evidence="3">The electron transfer flavoprotein serves as a specific electron acceptor for other dehydrogenases. It transfers the electrons to the main respiratory chain via ETF-ubiquinone oxidoreductase (ETF dehydrogenase).</text>
</comment>
<dbReference type="SMART" id="SM00893">
    <property type="entry name" value="ETF"/>
    <property type="match status" value="1"/>
</dbReference>
<gene>
    <name evidence="5" type="ORF">VIN30_10570</name>
</gene>
<dbReference type="InterPro" id="IPR014731">
    <property type="entry name" value="ETF_asu_C"/>
</dbReference>
<evidence type="ECO:0000256" key="2">
    <source>
        <dbReference type="ARBA" id="ARBA00011355"/>
    </source>
</evidence>
<sequence>MAAEIFVYSDKAGLAAELATLAKSMGGRANAIALSAAEAADLSDSDADKVYLLTGADPMPENNARAIADFLKERGASALLVGSTMRGRDLAAQVAGFARAALLADASDLALTDEGLTGKRMVYGGSLVQQETVPGFAVATVAAGSCEPGSGAAEMEEVSIAPAGRVKVVESKPAERSGVDLTAAKTVVAVGLGIDDEADLGMVREVAAQLDGGVGCTRSVAEDRGWFSTDEYIGISGLVLKPDLYLAVALSGALQHMFGVREAKTIAAVNTAKDAPIFQQADYGIVGDYKEIMPLLLKALKEEN</sequence>
<dbReference type="Pfam" id="PF01012">
    <property type="entry name" value="ETF"/>
    <property type="match status" value="1"/>
</dbReference>
<dbReference type="Gene3D" id="3.40.50.620">
    <property type="entry name" value="HUPs"/>
    <property type="match status" value="1"/>
</dbReference>
<dbReference type="EMBL" id="JAYMFF010000024">
    <property type="protein sequence ID" value="MEC4176890.1"/>
    <property type="molecule type" value="Genomic_DNA"/>
</dbReference>
<comment type="subunit">
    <text evidence="2">Heterodimer of an alpha and a beta subunit.</text>
</comment>
<dbReference type="InterPro" id="IPR014729">
    <property type="entry name" value="Rossmann-like_a/b/a_fold"/>
</dbReference>
<feature type="domain" description="Electron transfer flavoprotein alpha/beta-subunit N-terminal" evidence="4">
    <location>
        <begin position="5"/>
        <end position="181"/>
    </location>
</feature>
<dbReference type="Proteomes" id="UP001349994">
    <property type="component" value="Unassembled WGS sequence"/>
</dbReference>
<evidence type="ECO:0000256" key="3">
    <source>
        <dbReference type="ARBA" id="ARBA00025649"/>
    </source>
</evidence>
<accession>A0ABU6IKG4</accession>
<dbReference type="InterPro" id="IPR014730">
    <property type="entry name" value="ETF_a/b_N"/>
</dbReference>
<keyword evidence="6" id="KW-1185">Reference proteome</keyword>
<proteinExistence type="inferred from homology"/>